<dbReference type="EMBL" id="CP042261">
    <property type="protein sequence ID" value="QDY68571.1"/>
    <property type="molecule type" value="Genomic_DNA"/>
</dbReference>
<evidence type="ECO:0000313" key="4">
    <source>
        <dbReference type="Proteomes" id="UP000318483"/>
    </source>
</evidence>
<sequence length="273" mass="29361">MISRLSRILATLGLITMPALAPAQDHGLTSASIIPGWKSDPNTMIAGLRLTLAPGWKTYWRAPGDAGIPPQISWAGSGNIASARIRWPRPNVYETRDMRTIGYSHEVVFPIELTMVDPSRPVNVHAEALLGVCESICVPVDVKLTRTLDTEQATPAEVQAIREALADMPKPGAAHGLRSTTCTAEPIRDGLKLRVDLQMPPLGGNEVGVIEMPDKDIWVSDSTNHRTGDTLTVETELVPPGAKPFGLDRSKLRITVLGDGQAIETYGCTGSSD</sequence>
<evidence type="ECO:0000259" key="2">
    <source>
        <dbReference type="Pfam" id="PF11412"/>
    </source>
</evidence>
<dbReference type="AlphaFoldDB" id="A0A5B8IUN0"/>
<dbReference type="Pfam" id="PF11412">
    <property type="entry name" value="DsbD_N"/>
    <property type="match status" value="1"/>
</dbReference>
<proteinExistence type="predicted"/>
<keyword evidence="1" id="KW-0732">Signal</keyword>
<organism evidence="3 4">
    <name type="scientific">Qingshengfaniella alkalisoli</name>
    <dbReference type="NCBI Taxonomy" id="2599296"/>
    <lineage>
        <taxon>Bacteria</taxon>
        <taxon>Pseudomonadati</taxon>
        <taxon>Pseudomonadota</taxon>
        <taxon>Alphaproteobacteria</taxon>
        <taxon>Rhodobacterales</taxon>
        <taxon>Paracoccaceae</taxon>
        <taxon>Qingshengfaniella</taxon>
    </lineage>
</organism>
<feature type="chain" id="PRO_5022717645" description="Thiol:disulfide interchange protein DsbD N-terminal domain-containing protein" evidence="1">
    <location>
        <begin position="24"/>
        <end position="273"/>
    </location>
</feature>
<gene>
    <name evidence="3" type="ORF">FPZ52_02330</name>
</gene>
<feature type="domain" description="Thiol:disulfide interchange protein DsbD N-terminal" evidence="2">
    <location>
        <begin position="42"/>
        <end position="147"/>
    </location>
</feature>
<dbReference type="OrthoDB" id="9811036at2"/>
<dbReference type="InterPro" id="IPR028250">
    <property type="entry name" value="DsbDN"/>
</dbReference>
<dbReference type="Proteomes" id="UP000318483">
    <property type="component" value="Chromosome"/>
</dbReference>
<dbReference type="KEGG" id="lit:FPZ52_02330"/>
<keyword evidence="4" id="KW-1185">Reference proteome</keyword>
<reference evidence="3 4" key="1">
    <citation type="submission" date="2019-07" db="EMBL/GenBank/DDBJ databases">
        <title>Litoreibacter alkalisoli sp. nov., isolated from saline-alkaline soil.</title>
        <authorList>
            <person name="Wang S."/>
            <person name="Xu L."/>
            <person name="Xing Y.-T."/>
            <person name="Sun J.-Q."/>
        </authorList>
    </citation>
    <scope>NUCLEOTIDE SEQUENCE [LARGE SCALE GENOMIC DNA]</scope>
    <source>
        <strain evidence="3 4">LN3S51</strain>
    </source>
</reference>
<evidence type="ECO:0000313" key="3">
    <source>
        <dbReference type="EMBL" id="QDY68571.1"/>
    </source>
</evidence>
<feature type="signal peptide" evidence="1">
    <location>
        <begin position="1"/>
        <end position="23"/>
    </location>
</feature>
<name>A0A5B8IUN0_9RHOB</name>
<accession>A0A5B8IUN0</accession>
<evidence type="ECO:0000256" key="1">
    <source>
        <dbReference type="SAM" id="SignalP"/>
    </source>
</evidence>
<protein>
    <recommendedName>
        <fullName evidence="2">Thiol:disulfide interchange protein DsbD N-terminal domain-containing protein</fullName>
    </recommendedName>
</protein>